<evidence type="ECO:0000313" key="1">
    <source>
        <dbReference type="EMBL" id="SVD04298.1"/>
    </source>
</evidence>
<proteinExistence type="predicted"/>
<name>A0A382S588_9ZZZZ</name>
<reference evidence="1" key="1">
    <citation type="submission" date="2018-05" db="EMBL/GenBank/DDBJ databases">
        <authorList>
            <person name="Lanie J.A."/>
            <person name="Ng W.-L."/>
            <person name="Kazmierczak K.M."/>
            <person name="Andrzejewski T.M."/>
            <person name="Davidsen T.M."/>
            <person name="Wayne K.J."/>
            <person name="Tettelin H."/>
            <person name="Glass J.I."/>
            <person name="Rusch D."/>
            <person name="Podicherti R."/>
            <person name="Tsui H.-C.T."/>
            <person name="Winkler M.E."/>
        </authorList>
    </citation>
    <scope>NUCLEOTIDE SEQUENCE</scope>
</reference>
<organism evidence="1">
    <name type="scientific">marine metagenome</name>
    <dbReference type="NCBI Taxonomy" id="408172"/>
    <lineage>
        <taxon>unclassified sequences</taxon>
        <taxon>metagenomes</taxon>
        <taxon>ecological metagenomes</taxon>
    </lineage>
</organism>
<gene>
    <name evidence="1" type="ORF">METZ01_LOCUS357152</name>
</gene>
<dbReference type="AlphaFoldDB" id="A0A382S588"/>
<feature type="non-terminal residue" evidence="1">
    <location>
        <position position="291"/>
    </location>
</feature>
<sequence length="291" mass="30149">MALIDLTRQAQASSTGLQVLRTSTVTSSATGVYDIIWDTFTMEDIGAGSLDVGSSGGISGQDMYLYDEVTGGNLYTTGSYGTKLVMTLNPAGYMTGSLKILGDLIVEGSQSIQNVSTLAAEDPIIDLNFSGSDALASVDAGLRVGRDGGTNAQLIFDHSETRWVLDNAAGSNINIVGESTTDTLTNKTITGLATSTMASAGNLTFSGDGEVLGLPATASVDTAATSKIYVDHRNEFLRKSYVKKAGSFSGGVTLNDITGYETASFTAATASAPSNLTSVGENDFVFFLNGQ</sequence>
<dbReference type="EMBL" id="UINC01126055">
    <property type="protein sequence ID" value="SVD04298.1"/>
    <property type="molecule type" value="Genomic_DNA"/>
</dbReference>
<accession>A0A382S588</accession>
<protein>
    <submittedName>
        <fullName evidence="1">Uncharacterized protein</fullName>
    </submittedName>
</protein>